<dbReference type="AlphaFoldDB" id="Q7U471"/>
<dbReference type="EMBL" id="BX569695">
    <property type="protein sequence ID" value="CAE08715.1"/>
    <property type="molecule type" value="Genomic_DNA"/>
</dbReference>
<dbReference type="SUPFAM" id="SSF53597">
    <property type="entry name" value="Dihydrofolate reductase-like"/>
    <property type="match status" value="1"/>
</dbReference>
<sequence length="223" mass="23881">MQGERPTVRLVLAISLDGRLAPAEGGAAQLGGDGDRIALEQALAWADACLIGAGTLRAHQCTCLIRNQTLVDQRLAAGRPAQPAAVVASRSGNVSSSWRFFQQPLQRWLLAPAPMEWGFERWFPLAESWTEQLVGLGSAGIQRLVLLGGAHLAADLLAGDCVDELQLTVVPRVLGGGNTWLPTTSPGLPYALSQAEAWRAVGAEPLGSGEWLLRYRRLRESAE</sequence>
<dbReference type="KEGG" id="syw:SYNW2200"/>
<dbReference type="PANTHER" id="PTHR38011">
    <property type="entry name" value="DIHYDROFOLATE REDUCTASE FAMILY PROTEIN (AFU_ORTHOLOGUE AFUA_8G06820)"/>
    <property type="match status" value="1"/>
</dbReference>
<evidence type="ECO:0000256" key="1">
    <source>
        <dbReference type="ARBA" id="ARBA00005104"/>
    </source>
</evidence>
<dbReference type="PANTHER" id="PTHR38011:SF7">
    <property type="entry name" value="2,5-DIAMINO-6-RIBOSYLAMINO-4(3H)-PYRIMIDINONE 5'-PHOSPHATE REDUCTASE"/>
    <property type="match status" value="1"/>
</dbReference>
<name>Q7U471_PARMW</name>
<feature type="domain" description="Bacterial bifunctional deaminase-reductase C-terminal" evidence="4">
    <location>
        <begin position="6"/>
        <end position="189"/>
    </location>
</feature>
<evidence type="ECO:0000256" key="3">
    <source>
        <dbReference type="ARBA" id="ARBA00023002"/>
    </source>
</evidence>
<keyword evidence="3 5" id="KW-0560">Oxidoreductase</keyword>
<evidence type="ECO:0000259" key="4">
    <source>
        <dbReference type="Pfam" id="PF01872"/>
    </source>
</evidence>
<gene>
    <name evidence="5" type="ordered locus">SYNW2200</name>
</gene>
<accession>Q7U471</accession>
<comment type="pathway">
    <text evidence="1">Cofactor biosynthesis; riboflavin biosynthesis.</text>
</comment>
<dbReference type="Pfam" id="PF01872">
    <property type="entry name" value="RibD_C"/>
    <property type="match status" value="1"/>
</dbReference>
<dbReference type="STRING" id="84588.SYNW2200"/>
<organism evidence="5 6">
    <name type="scientific">Parasynechococcus marenigrum (strain WH8102)</name>
    <dbReference type="NCBI Taxonomy" id="84588"/>
    <lineage>
        <taxon>Bacteria</taxon>
        <taxon>Bacillati</taxon>
        <taxon>Cyanobacteriota</taxon>
        <taxon>Cyanophyceae</taxon>
        <taxon>Synechococcales</taxon>
        <taxon>Prochlorococcaceae</taxon>
        <taxon>Parasynechococcus</taxon>
        <taxon>Parasynechococcus marenigrum</taxon>
    </lineage>
</organism>
<dbReference type="Proteomes" id="UP000001422">
    <property type="component" value="Chromosome"/>
</dbReference>
<dbReference type="InterPro" id="IPR024072">
    <property type="entry name" value="DHFR-like_dom_sf"/>
</dbReference>
<dbReference type="InterPro" id="IPR002734">
    <property type="entry name" value="RibDG_C"/>
</dbReference>
<keyword evidence="2" id="KW-0521">NADP</keyword>
<evidence type="ECO:0000256" key="2">
    <source>
        <dbReference type="ARBA" id="ARBA00022857"/>
    </source>
</evidence>
<dbReference type="eggNOG" id="COG1985">
    <property type="taxonomic scope" value="Bacteria"/>
</dbReference>
<reference evidence="5 6" key="1">
    <citation type="journal article" date="2003" name="Nature">
        <title>The genome of a motile marine Synechococcus.</title>
        <authorList>
            <person name="Palenik B."/>
            <person name="Brahamsha B."/>
            <person name="Larimer F."/>
            <person name="Land M."/>
            <person name="Hauser L."/>
            <person name="Chain P."/>
            <person name="Lamerdin J."/>
            <person name="Regala W."/>
            <person name="Allen E.A."/>
            <person name="McCarren J."/>
            <person name="Paulsen I."/>
            <person name="Dufresne A."/>
            <person name="Partensky F."/>
            <person name="Webb E."/>
            <person name="Waterbury J."/>
        </authorList>
    </citation>
    <scope>NUCLEOTIDE SEQUENCE [LARGE SCALE GENOMIC DNA]</scope>
    <source>
        <strain evidence="5 6">WH8102</strain>
    </source>
</reference>
<dbReference type="GO" id="GO:0008703">
    <property type="term" value="F:5-amino-6-(5-phosphoribosylamino)uracil reductase activity"/>
    <property type="evidence" value="ECO:0007669"/>
    <property type="project" value="UniProtKB-EC"/>
</dbReference>
<dbReference type="GO" id="GO:0009231">
    <property type="term" value="P:riboflavin biosynthetic process"/>
    <property type="evidence" value="ECO:0007669"/>
    <property type="project" value="InterPro"/>
</dbReference>
<dbReference type="RefSeq" id="WP_011129056.1">
    <property type="nucleotide sequence ID" value="NC_005070.1"/>
</dbReference>
<dbReference type="HOGENOM" id="CLU_036590_4_1_3"/>
<evidence type="ECO:0000313" key="6">
    <source>
        <dbReference type="Proteomes" id="UP000001422"/>
    </source>
</evidence>
<proteinExistence type="predicted"/>
<dbReference type="InterPro" id="IPR050765">
    <property type="entry name" value="Riboflavin_Biosynth_HTPR"/>
</dbReference>
<evidence type="ECO:0000313" key="5">
    <source>
        <dbReference type="EMBL" id="CAE08715.1"/>
    </source>
</evidence>
<protein>
    <submittedName>
        <fullName evidence="5">Riboflavin-specific deaminase</fullName>
        <ecNumber evidence="5">1.1.1.193</ecNumber>
    </submittedName>
</protein>
<dbReference type="EC" id="1.1.1.193" evidence="5"/>
<dbReference type="Gene3D" id="3.40.430.10">
    <property type="entry name" value="Dihydrofolate Reductase, subunit A"/>
    <property type="match status" value="1"/>
</dbReference>
<keyword evidence="6" id="KW-1185">Reference proteome</keyword>